<name>A0A2T4ZJ62_9HYPH</name>
<feature type="coiled-coil region" evidence="6">
    <location>
        <begin position="325"/>
        <end position="412"/>
    </location>
</feature>
<dbReference type="InterPro" id="IPR027417">
    <property type="entry name" value="P-loop_NTPase"/>
</dbReference>
<evidence type="ECO:0000256" key="2">
    <source>
        <dbReference type="ARBA" id="ARBA00022475"/>
    </source>
</evidence>
<evidence type="ECO:0000256" key="7">
    <source>
        <dbReference type="SAM" id="MobiDB-lite"/>
    </source>
</evidence>
<dbReference type="EMBL" id="PZZL01000001">
    <property type="protein sequence ID" value="PTM62006.1"/>
    <property type="molecule type" value="Genomic_DNA"/>
</dbReference>
<evidence type="ECO:0000313" key="11">
    <source>
        <dbReference type="Proteomes" id="UP000241808"/>
    </source>
</evidence>
<feature type="transmembrane region" description="Helical" evidence="8">
    <location>
        <begin position="31"/>
        <end position="50"/>
    </location>
</feature>
<organism evidence="10 11">
    <name type="scientific">Phreatobacter oligotrophus</name>
    <dbReference type="NCBI Taxonomy" id="1122261"/>
    <lineage>
        <taxon>Bacteria</taxon>
        <taxon>Pseudomonadati</taxon>
        <taxon>Pseudomonadota</taxon>
        <taxon>Alphaproteobacteria</taxon>
        <taxon>Hyphomicrobiales</taxon>
        <taxon>Phreatobacteraceae</taxon>
        <taxon>Phreatobacter</taxon>
    </lineage>
</organism>
<keyword evidence="3 8" id="KW-0812">Transmembrane</keyword>
<accession>A0A2T4ZJ62</accession>
<keyword evidence="4 8" id="KW-1133">Transmembrane helix</keyword>
<feature type="region of interest" description="Disordered" evidence="7">
    <location>
        <begin position="61"/>
        <end position="83"/>
    </location>
</feature>
<feature type="coiled-coil region" evidence="6">
    <location>
        <begin position="215"/>
        <end position="272"/>
    </location>
</feature>
<evidence type="ECO:0000256" key="8">
    <source>
        <dbReference type="SAM" id="Phobius"/>
    </source>
</evidence>
<keyword evidence="6" id="KW-0175">Coiled coil</keyword>
<dbReference type="RefSeq" id="WP_108174430.1">
    <property type="nucleotide sequence ID" value="NZ_PZZL01000001.1"/>
</dbReference>
<dbReference type="PANTHER" id="PTHR32309">
    <property type="entry name" value="TYROSINE-PROTEIN KINASE"/>
    <property type="match status" value="1"/>
</dbReference>
<feature type="compositionally biased region" description="Basic and acidic residues" evidence="7">
    <location>
        <begin position="73"/>
        <end position="83"/>
    </location>
</feature>
<keyword evidence="5 8" id="KW-0472">Membrane</keyword>
<feature type="domain" description="Polysaccharide chain length determinant N-terminal" evidence="9">
    <location>
        <begin position="16"/>
        <end position="110"/>
    </location>
</feature>
<dbReference type="InterPro" id="IPR003856">
    <property type="entry name" value="LPS_length_determ_N"/>
</dbReference>
<evidence type="ECO:0000256" key="4">
    <source>
        <dbReference type="ARBA" id="ARBA00022989"/>
    </source>
</evidence>
<evidence type="ECO:0000256" key="3">
    <source>
        <dbReference type="ARBA" id="ARBA00022692"/>
    </source>
</evidence>
<dbReference type="SUPFAM" id="SSF52540">
    <property type="entry name" value="P-loop containing nucleoside triphosphate hydrolases"/>
    <property type="match status" value="1"/>
</dbReference>
<protein>
    <submittedName>
        <fullName evidence="10">Uncharacterized protein involved in exopolysaccharide biosynthesis</fullName>
    </submittedName>
</protein>
<evidence type="ECO:0000313" key="10">
    <source>
        <dbReference type="EMBL" id="PTM62006.1"/>
    </source>
</evidence>
<dbReference type="OrthoDB" id="7786248at2"/>
<sequence>MAGGDIPARDRPSLVDLDLKGLAEALWARRVWIIAPALVALAGSFVAVTLTTPTYRSETRLLVENGESPYTRPESDRSAGDRATVDQEAVLSQVQLVLSRDVAKTVAEKLELSGKPEFDPALRGFNPVKQVFIALGLMDNPLRMTAEERVLRSYFEKLSAFQVDKSRIVAVQFESQDPLLAARAADTIAAAVMEAQQANKRAQTRNASQWLSGEVDGLRRKVEEAEGRVETFRARANLFVGSNNTSLTAQQLAEVNSQIASARAQQSDAQTRSRLLRDFLRSGRPIESGDVINSEIIRRLTEQRAAVLAQLAEQSSTLGPRHPRIAELQAQRSSLETQMRSEAEKLVRVLENDARFAGARVEALQQTLDQVKRQASQASEQEVQLRVLEREAKSLRDQLETLLARYRDASARDTLAALPADARIISRALVSNVPAFPKKIPTILIVTLGTLILAIAIAATLALLSGEGRPAAAALADDENHSDENHRDEAVDAPPLAAACDEPGLAVPVAQPDCIGALARLLDAEPHSGASRRTLVTGSSDALAASAVALALARELAGAGRRTVLVDCDPAEAPLSGLAGPAAPGLSDLAAGQASIGAIIHEDPMSPAHIVPCGTLGAVEPDMAEFVIDALARSYDAVVIAAGRLPANPADFDALCRLGDDAVVVAEGDSRDPLVEAAYGRLVGAGLKPVVVMLAAEEDEAVAA</sequence>
<proteinExistence type="predicted"/>
<dbReference type="Gene3D" id="3.40.50.300">
    <property type="entry name" value="P-loop containing nucleotide triphosphate hydrolases"/>
    <property type="match status" value="1"/>
</dbReference>
<dbReference type="PANTHER" id="PTHR32309:SF13">
    <property type="entry name" value="FERRIC ENTEROBACTIN TRANSPORT PROTEIN FEPE"/>
    <property type="match status" value="1"/>
</dbReference>
<keyword evidence="11" id="KW-1185">Reference proteome</keyword>
<evidence type="ECO:0000256" key="6">
    <source>
        <dbReference type="SAM" id="Coils"/>
    </source>
</evidence>
<comment type="caution">
    <text evidence="10">The sequence shown here is derived from an EMBL/GenBank/DDBJ whole genome shotgun (WGS) entry which is preliminary data.</text>
</comment>
<dbReference type="AlphaFoldDB" id="A0A2T4ZJ62"/>
<keyword evidence="2" id="KW-1003">Cell membrane</keyword>
<dbReference type="GO" id="GO:0005886">
    <property type="term" value="C:plasma membrane"/>
    <property type="evidence" value="ECO:0007669"/>
    <property type="project" value="UniProtKB-SubCell"/>
</dbReference>
<dbReference type="GO" id="GO:0004713">
    <property type="term" value="F:protein tyrosine kinase activity"/>
    <property type="evidence" value="ECO:0007669"/>
    <property type="project" value="TreeGrafter"/>
</dbReference>
<evidence type="ECO:0000256" key="1">
    <source>
        <dbReference type="ARBA" id="ARBA00004651"/>
    </source>
</evidence>
<dbReference type="Proteomes" id="UP000241808">
    <property type="component" value="Unassembled WGS sequence"/>
</dbReference>
<dbReference type="Pfam" id="PF02706">
    <property type="entry name" value="Wzz"/>
    <property type="match status" value="1"/>
</dbReference>
<dbReference type="InterPro" id="IPR050445">
    <property type="entry name" value="Bact_polysacc_biosynth/exp"/>
</dbReference>
<comment type="subcellular location">
    <subcellularLocation>
        <location evidence="1">Cell membrane</location>
        <topology evidence="1">Multi-pass membrane protein</topology>
    </subcellularLocation>
</comment>
<reference evidence="10 11" key="1">
    <citation type="submission" date="2018-04" db="EMBL/GenBank/DDBJ databases">
        <title>Genomic Encyclopedia of Archaeal and Bacterial Type Strains, Phase II (KMG-II): from individual species to whole genera.</title>
        <authorList>
            <person name="Goeker M."/>
        </authorList>
    </citation>
    <scope>NUCLEOTIDE SEQUENCE [LARGE SCALE GENOMIC DNA]</scope>
    <source>
        <strain evidence="10 11">DSM 25521</strain>
    </source>
</reference>
<evidence type="ECO:0000256" key="5">
    <source>
        <dbReference type="ARBA" id="ARBA00023136"/>
    </source>
</evidence>
<feature type="transmembrane region" description="Helical" evidence="8">
    <location>
        <begin position="443"/>
        <end position="464"/>
    </location>
</feature>
<evidence type="ECO:0000259" key="9">
    <source>
        <dbReference type="Pfam" id="PF02706"/>
    </source>
</evidence>
<gene>
    <name evidence="10" type="ORF">C8P69_101681</name>
</gene>